<evidence type="ECO:0000256" key="6">
    <source>
        <dbReference type="SAM" id="Phobius"/>
    </source>
</evidence>
<dbReference type="SMART" id="SM00408">
    <property type="entry name" value="IGc2"/>
    <property type="match status" value="1"/>
</dbReference>
<keyword evidence="6" id="KW-1133">Transmembrane helix</keyword>
<dbReference type="PROSITE" id="PS50055">
    <property type="entry name" value="TYR_PHOSPHATASE_PTP"/>
    <property type="match status" value="1"/>
</dbReference>
<dbReference type="InterPro" id="IPR003599">
    <property type="entry name" value="Ig_sub"/>
</dbReference>
<evidence type="ECO:0000259" key="7">
    <source>
        <dbReference type="PROSITE" id="PS50055"/>
    </source>
</evidence>
<organism evidence="9 10">
    <name type="scientific">Mytilus edulis</name>
    <name type="common">Blue mussel</name>
    <dbReference type="NCBI Taxonomy" id="6550"/>
    <lineage>
        <taxon>Eukaryota</taxon>
        <taxon>Metazoa</taxon>
        <taxon>Spiralia</taxon>
        <taxon>Lophotrochozoa</taxon>
        <taxon>Mollusca</taxon>
        <taxon>Bivalvia</taxon>
        <taxon>Autobranchia</taxon>
        <taxon>Pteriomorphia</taxon>
        <taxon>Mytilida</taxon>
        <taxon>Mytiloidea</taxon>
        <taxon>Mytilidae</taxon>
        <taxon>Mytilinae</taxon>
        <taxon>Mytilus</taxon>
    </lineage>
</organism>
<keyword evidence="3" id="KW-0378">Hydrolase</keyword>
<comment type="caution">
    <text evidence="9">The sequence shown here is derived from an EMBL/GenBank/DDBJ whole genome shotgun (WGS) entry which is preliminary data.</text>
</comment>
<keyword evidence="4" id="KW-0904">Protein phosphatase</keyword>
<reference evidence="9" key="1">
    <citation type="submission" date="2021-03" db="EMBL/GenBank/DDBJ databases">
        <authorList>
            <person name="Bekaert M."/>
        </authorList>
    </citation>
    <scope>NUCLEOTIDE SEQUENCE</scope>
</reference>
<evidence type="ECO:0000256" key="5">
    <source>
        <dbReference type="SAM" id="MobiDB-lite"/>
    </source>
</evidence>
<name>A0A8S3SDD6_MYTED</name>
<evidence type="ECO:0000256" key="4">
    <source>
        <dbReference type="ARBA" id="ARBA00022912"/>
    </source>
</evidence>
<keyword evidence="10" id="KW-1185">Reference proteome</keyword>
<proteinExistence type="inferred from homology"/>
<dbReference type="SUPFAM" id="SSF48726">
    <property type="entry name" value="Immunoglobulin"/>
    <property type="match status" value="1"/>
</dbReference>
<dbReference type="OrthoDB" id="190835at2759"/>
<dbReference type="SUPFAM" id="SSF52799">
    <property type="entry name" value="(Phosphotyrosine protein) phosphatases II"/>
    <property type="match status" value="1"/>
</dbReference>
<dbReference type="Gene3D" id="3.90.190.10">
    <property type="entry name" value="Protein tyrosine phosphatase superfamily"/>
    <property type="match status" value="1"/>
</dbReference>
<evidence type="ECO:0000256" key="3">
    <source>
        <dbReference type="ARBA" id="ARBA00022801"/>
    </source>
</evidence>
<feature type="domain" description="Ig-like" evidence="8">
    <location>
        <begin position="157"/>
        <end position="246"/>
    </location>
</feature>
<dbReference type="GO" id="GO:0004725">
    <property type="term" value="F:protein tyrosine phosphatase activity"/>
    <property type="evidence" value="ECO:0007669"/>
    <property type="project" value="UniProtKB-EC"/>
</dbReference>
<dbReference type="SMART" id="SM00409">
    <property type="entry name" value="IG"/>
    <property type="match status" value="2"/>
</dbReference>
<dbReference type="CDD" id="cd00096">
    <property type="entry name" value="Ig"/>
    <property type="match status" value="1"/>
</dbReference>
<dbReference type="PANTHER" id="PTHR19134:SF562">
    <property type="entry name" value="PROTEIN-TYROSINE-PHOSPHATASE"/>
    <property type="match status" value="1"/>
</dbReference>
<dbReference type="InterPro" id="IPR000242">
    <property type="entry name" value="PTP_cat"/>
</dbReference>
<dbReference type="Pfam" id="PF13927">
    <property type="entry name" value="Ig_3"/>
    <property type="match status" value="1"/>
</dbReference>
<dbReference type="EMBL" id="CAJPWZ010001611">
    <property type="protein sequence ID" value="CAG2218795.1"/>
    <property type="molecule type" value="Genomic_DNA"/>
</dbReference>
<keyword evidence="6" id="KW-0812">Transmembrane</keyword>
<evidence type="ECO:0000313" key="9">
    <source>
        <dbReference type="EMBL" id="CAG2218795.1"/>
    </source>
</evidence>
<sequence length="432" mass="48812">MAVPGRQVLLVGESESRTEPSTFGKDTGNPSKPDVNFVIPQHYVAIGGRVYMECTISLSLPPVTEIWWTKGYQRRSVFKQIKIQSRENQGKIIEQVWIYLKSVRLMKESTDVMQEMEWVKCLQRQHWRLDVSRQICICSTRDFQKIGVWVGGYTYIPFVSTTREKVEVTGGIDIVLPCSHDSNPSPTNVYWTRNGVKVPVLSSSKYNGSTIEVPALIIRGTTENDAGTYICSVSNSIGTGNSKPLQLLIREPEKQTSQAGTVVGILVAILCVIVIVVIVIWRWRKQKPGTTKRSTARVSMHRERGDSAIGLHLNSRPMSSVSADDSQLFTRPVSSVDAEYYNVSDGTSTCIRVEDLKKYIQKRQRHEELKKEYKSVPNIAEHSTTHAQTKDNMPKNRFKTTFPYDHTRVILKSDGGSDYVNANYIDVKKDMT</sequence>
<dbReference type="PROSITE" id="PS50835">
    <property type="entry name" value="IG_LIKE"/>
    <property type="match status" value="1"/>
</dbReference>
<keyword evidence="6" id="KW-0472">Membrane</keyword>
<protein>
    <recommendedName>
        <fullName evidence="2">protein-tyrosine-phosphatase</fullName>
        <ecNumber evidence="2">3.1.3.48</ecNumber>
    </recommendedName>
</protein>
<dbReference type="Proteomes" id="UP000683360">
    <property type="component" value="Unassembled WGS sequence"/>
</dbReference>
<dbReference type="EC" id="3.1.3.48" evidence="2"/>
<accession>A0A8S3SDD6</accession>
<evidence type="ECO:0000259" key="8">
    <source>
        <dbReference type="PROSITE" id="PS50835"/>
    </source>
</evidence>
<dbReference type="InterPro" id="IPR007110">
    <property type="entry name" value="Ig-like_dom"/>
</dbReference>
<evidence type="ECO:0000313" key="10">
    <source>
        <dbReference type="Proteomes" id="UP000683360"/>
    </source>
</evidence>
<dbReference type="InterPro" id="IPR013783">
    <property type="entry name" value="Ig-like_fold"/>
</dbReference>
<feature type="transmembrane region" description="Helical" evidence="6">
    <location>
        <begin position="262"/>
        <end position="283"/>
    </location>
</feature>
<dbReference type="InterPro" id="IPR029021">
    <property type="entry name" value="Prot-tyrosine_phosphatase-like"/>
</dbReference>
<dbReference type="InterPro" id="IPR036179">
    <property type="entry name" value="Ig-like_dom_sf"/>
</dbReference>
<gene>
    <name evidence="9" type="ORF">MEDL_32380</name>
</gene>
<dbReference type="InterPro" id="IPR003598">
    <property type="entry name" value="Ig_sub2"/>
</dbReference>
<dbReference type="Gene3D" id="2.60.40.10">
    <property type="entry name" value="Immunoglobulins"/>
    <property type="match status" value="1"/>
</dbReference>
<feature type="domain" description="Tyrosine-protein phosphatase" evidence="7">
    <location>
        <begin position="369"/>
        <end position="432"/>
    </location>
</feature>
<dbReference type="Pfam" id="PF00102">
    <property type="entry name" value="Y_phosphatase"/>
    <property type="match status" value="1"/>
</dbReference>
<dbReference type="AlphaFoldDB" id="A0A8S3SDD6"/>
<evidence type="ECO:0000256" key="2">
    <source>
        <dbReference type="ARBA" id="ARBA00013064"/>
    </source>
</evidence>
<dbReference type="PANTHER" id="PTHR19134">
    <property type="entry name" value="RECEPTOR-TYPE TYROSINE-PROTEIN PHOSPHATASE"/>
    <property type="match status" value="1"/>
</dbReference>
<evidence type="ECO:0000256" key="1">
    <source>
        <dbReference type="ARBA" id="ARBA00009580"/>
    </source>
</evidence>
<dbReference type="InterPro" id="IPR050348">
    <property type="entry name" value="Protein-Tyr_Phosphatase"/>
</dbReference>
<comment type="similarity">
    <text evidence="1">Belongs to the protein-tyrosine phosphatase family.</text>
</comment>
<feature type="region of interest" description="Disordered" evidence="5">
    <location>
        <begin position="14"/>
        <end position="33"/>
    </location>
</feature>